<proteinExistence type="predicted"/>
<organism evidence="1 2">
    <name type="scientific">Rhabditophanes sp. KR3021</name>
    <dbReference type="NCBI Taxonomy" id="114890"/>
    <lineage>
        <taxon>Eukaryota</taxon>
        <taxon>Metazoa</taxon>
        <taxon>Ecdysozoa</taxon>
        <taxon>Nematoda</taxon>
        <taxon>Chromadorea</taxon>
        <taxon>Rhabditida</taxon>
        <taxon>Tylenchina</taxon>
        <taxon>Panagrolaimomorpha</taxon>
        <taxon>Strongyloidoidea</taxon>
        <taxon>Alloionematidae</taxon>
        <taxon>Rhabditophanes</taxon>
    </lineage>
</organism>
<evidence type="ECO:0000313" key="2">
    <source>
        <dbReference type="WBParaSite" id="RSKR_0000590550.1"/>
    </source>
</evidence>
<protein>
    <submittedName>
        <fullName evidence="2">Conserved domain protein</fullName>
    </submittedName>
</protein>
<reference evidence="2" key="1">
    <citation type="submission" date="2016-11" db="UniProtKB">
        <authorList>
            <consortium name="WormBaseParasite"/>
        </authorList>
    </citation>
    <scope>IDENTIFICATION</scope>
    <source>
        <strain evidence="2">KR3021</strain>
    </source>
</reference>
<accession>A0AC35TZ12</accession>
<evidence type="ECO:0000313" key="1">
    <source>
        <dbReference type="Proteomes" id="UP000095286"/>
    </source>
</evidence>
<dbReference type="Proteomes" id="UP000095286">
    <property type="component" value="Unplaced"/>
</dbReference>
<sequence>MFVVYGWIMAGALYLIGILVVIFDILRLRSAHKSAQIIYPPVQNIATVRPVQNIETVHPVAQNIRIESQVQNVEIASRLYPSL</sequence>
<dbReference type="WBParaSite" id="RSKR_0000590550.1">
    <property type="protein sequence ID" value="RSKR_0000590550.1"/>
    <property type="gene ID" value="RSKR_0000590550"/>
</dbReference>
<name>A0AC35TZ12_9BILA</name>